<dbReference type="AlphaFoldDB" id="A0A6B0S7Y9"/>
<protein>
    <submittedName>
        <fullName evidence="1">Uncharacterized protein</fullName>
    </submittedName>
</protein>
<name>A0A6B0S7Y9_9CETA</name>
<keyword evidence="2" id="KW-1185">Reference proteome</keyword>
<comment type="caution">
    <text evidence="1">The sequence shown here is derived from an EMBL/GenBank/DDBJ whole genome shotgun (WGS) entry which is preliminary data.</text>
</comment>
<proteinExistence type="predicted"/>
<reference evidence="1" key="1">
    <citation type="submission" date="2019-10" db="EMBL/GenBank/DDBJ databases">
        <title>The sequence and de novo assembly of the wild yak genome.</title>
        <authorList>
            <person name="Liu Y."/>
        </authorList>
    </citation>
    <scope>NUCLEOTIDE SEQUENCE [LARGE SCALE GENOMIC DNA]</scope>
    <source>
        <strain evidence="1">WY2019</strain>
    </source>
</reference>
<dbReference type="EMBL" id="VBQZ03000154">
    <property type="protein sequence ID" value="MXQ96116.1"/>
    <property type="molecule type" value="Genomic_DNA"/>
</dbReference>
<sequence>MRLSLRTATRFGKSSYRGEAAWYGSQFQVMGADAGKMGKINVLSRKSNEMSICDSILRVNLVSKNLHGTFDFHESVPYKILAADLFPRTTENDRVPVSLLVLQQTVEHLIPGKTQCEMSPVPPPSSLTFNGYEGTKPYVILRLEQEEAPWICEAACLGCHCWENIWQVKVHRKRRQDMLLRQGPFISRKMFPKERSHECNKCGKISHLSTDLFPSIQNSSNWDSCGKSVNNNLDLTGFKKNYSKKQDECYGYEKLLQHTKHDRRQNEEKFWECSHCEKAFSHSPALMYKPPTTNSLVYKRDYTYNLETGGD</sequence>
<organism evidence="1 2">
    <name type="scientific">Bos mutus</name>
    <name type="common">wild yak</name>
    <dbReference type="NCBI Taxonomy" id="72004"/>
    <lineage>
        <taxon>Eukaryota</taxon>
        <taxon>Metazoa</taxon>
        <taxon>Chordata</taxon>
        <taxon>Craniata</taxon>
        <taxon>Vertebrata</taxon>
        <taxon>Euteleostomi</taxon>
        <taxon>Mammalia</taxon>
        <taxon>Eutheria</taxon>
        <taxon>Laurasiatheria</taxon>
        <taxon>Artiodactyla</taxon>
        <taxon>Ruminantia</taxon>
        <taxon>Pecora</taxon>
        <taxon>Bovidae</taxon>
        <taxon>Bovinae</taxon>
        <taxon>Bos</taxon>
    </lineage>
</organism>
<accession>A0A6B0S7Y9</accession>
<evidence type="ECO:0000313" key="1">
    <source>
        <dbReference type="EMBL" id="MXQ96116.1"/>
    </source>
</evidence>
<dbReference type="Proteomes" id="UP000322234">
    <property type="component" value="Unassembled WGS sequence"/>
</dbReference>
<gene>
    <name evidence="1" type="ORF">E5288_WYG020198</name>
</gene>
<evidence type="ECO:0000313" key="2">
    <source>
        <dbReference type="Proteomes" id="UP000322234"/>
    </source>
</evidence>